<evidence type="ECO:0000313" key="2">
    <source>
        <dbReference type="Proteomes" id="UP001159364"/>
    </source>
</evidence>
<dbReference type="EMBL" id="JAIWQS010000003">
    <property type="protein sequence ID" value="KAJ8769802.1"/>
    <property type="molecule type" value="Genomic_DNA"/>
</dbReference>
<protein>
    <submittedName>
        <fullName evidence="1">Uncharacterized protein</fullName>
    </submittedName>
</protein>
<organism evidence="1 2">
    <name type="scientific">Erythroxylum novogranatense</name>
    <dbReference type="NCBI Taxonomy" id="1862640"/>
    <lineage>
        <taxon>Eukaryota</taxon>
        <taxon>Viridiplantae</taxon>
        <taxon>Streptophyta</taxon>
        <taxon>Embryophyta</taxon>
        <taxon>Tracheophyta</taxon>
        <taxon>Spermatophyta</taxon>
        <taxon>Magnoliopsida</taxon>
        <taxon>eudicotyledons</taxon>
        <taxon>Gunneridae</taxon>
        <taxon>Pentapetalae</taxon>
        <taxon>rosids</taxon>
        <taxon>fabids</taxon>
        <taxon>Malpighiales</taxon>
        <taxon>Erythroxylaceae</taxon>
        <taxon>Erythroxylum</taxon>
    </lineage>
</organism>
<dbReference type="Proteomes" id="UP001159364">
    <property type="component" value="Linkage Group LG03"/>
</dbReference>
<dbReference type="AlphaFoldDB" id="A0AAV8TSC0"/>
<reference evidence="1 2" key="1">
    <citation type="submission" date="2021-09" db="EMBL/GenBank/DDBJ databases">
        <title>Genomic insights and catalytic innovation underlie evolution of tropane alkaloids biosynthesis.</title>
        <authorList>
            <person name="Wang Y.-J."/>
            <person name="Tian T."/>
            <person name="Huang J.-P."/>
            <person name="Huang S.-X."/>
        </authorList>
    </citation>
    <scope>NUCLEOTIDE SEQUENCE [LARGE SCALE GENOMIC DNA]</scope>
    <source>
        <strain evidence="1">KIB-2018</strain>
        <tissue evidence="1">Leaf</tissue>
    </source>
</reference>
<comment type="caution">
    <text evidence="1">The sequence shown here is derived from an EMBL/GenBank/DDBJ whole genome shotgun (WGS) entry which is preliminary data.</text>
</comment>
<evidence type="ECO:0000313" key="1">
    <source>
        <dbReference type="EMBL" id="KAJ8769802.1"/>
    </source>
</evidence>
<gene>
    <name evidence="1" type="ORF">K2173_007662</name>
</gene>
<sequence length="70" mass="8122">MCQLTRIQFETHKPAIYSDSLPVVPVIYNAWRWSRSSLSIVAKLRLVVGRSELEEKRKVKAFKGSVEFQL</sequence>
<accession>A0AAV8TSC0</accession>
<name>A0AAV8TSC0_9ROSI</name>
<keyword evidence="2" id="KW-1185">Reference proteome</keyword>
<proteinExistence type="predicted"/>